<dbReference type="InterPro" id="IPR009339">
    <property type="entry name" value="DUF998"/>
</dbReference>
<evidence type="ECO:0000313" key="2">
    <source>
        <dbReference type="EMBL" id="GAA0243217.1"/>
    </source>
</evidence>
<accession>A0ABN0U9L4</accession>
<organism evidence="2 3">
    <name type="scientific">Cryptosporangium japonicum</name>
    <dbReference type="NCBI Taxonomy" id="80872"/>
    <lineage>
        <taxon>Bacteria</taxon>
        <taxon>Bacillati</taxon>
        <taxon>Actinomycetota</taxon>
        <taxon>Actinomycetes</taxon>
        <taxon>Cryptosporangiales</taxon>
        <taxon>Cryptosporangiaceae</taxon>
        <taxon>Cryptosporangium</taxon>
    </lineage>
</organism>
<dbReference type="RefSeq" id="WP_344649513.1">
    <property type="nucleotide sequence ID" value="NZ_BAAAGX010000011.1"/>
</dbReference>
<dbReference type="EMBL" id="BAAAGX010000011">
    <property type="protein sequence ID" value="GAA0243217.1"/>
    <property type="molecule type" value="Genomic_DNA"/>
</dbReference>
<feature type="transmembrane region" description="Helical" evidence="1">
    <location>
        <begin position="78"/>
        <end position="95"/>
    </location>
</feature>
<dbReference type="Pfam" id="PF06197">
    <property type="entry name" value="DUF998"/>
    <property type="match status" value="1"/>
</dbReference>
<dbReference type="Proteomes" id="UP001500967">
    <property type="component" value="Unassembled WGS sequence"/>
</dbReference>
<protein>
    <recommendedName>
        <fullName evidence="4">DUF998 domain-containing protein</fullName>
    </recommendedName>
</protein>
<feature type="transmembrane region" description="Helical" evidence="1">
    <location>
        <begin position="50"/>
        <end position="71"/>
    </location>
</feature>
<feature type="transmembrane region" description="Helical" evidence="1">
    <location>
        <begin position="155"/>
        <end position="172"/>
    </location>
</feature>
<evidence type="ECO:0008006" key="4">
    <source>
        <dbReference type="Google" id="ProtNLM"/>
    </source>
</evidence>
<evidence type="ECO:0000313" key="3">
    <source>
        <dbReference type="Proteomes" id="UP001500967"/>
    </source>
</evidence>
<name>A0ABN0U9L4_9ACTN</name>
<keyword evidence="1" id="KW-0812">Transmembrane</keyword>
<feature type="transmembrane region" description="Helical" evidence="1">
    <location>
        <begin position="101"/>
        <end position="119"/>
    </location>
</feature>
<feature type="transmembrane region" description="Helical" evidence="1">
    <location>
        <begin position="126"/>
        <end position="149"/>
    </location>
</feature>
<keyword evidence="3" id="KW-1185">Reference proteome</keyword>
<gene>
    <name evidence="2" type="ORF">GCM10009539_30820</name>
</gene>
<reference evidence="2 3" key="1">
    <citation type="journal article" date="2019" name="Int. J. Syst. Evol. Microbiol.">
        <title>The Global Catalogue of Microorganisms (GCM) 10K type strain sequencing project: providing services to taxonomists for standard genome sequencing and annotation.</title>
        <authorList>
            <consortium name="The Broad Institute Genomics Platform"/>
            <consortium name="The Broad Institute Genome Sequencing Center for Infectious Disease"/>
            <person name="Wu L."/>
            <person name="Ma J."/>
        </authorList>
    </citation>
    <scope>NUCLEOTIDE SEQUENCE [LARGE SCALE GENOMIC DNA]</scope>
    <source>
        <strain evidence="2 3">JCM 10425</strain>
    </source>
</reference>
<comment type="caution">
    <text evidence="2">The sequence shown here is derived from an EMBL/GenBank/DDBJ whole genome shotgun (WGS) entry which is preliminary data.</text>
</comment>
<evidence type="ECO:0000256" key="1">
    <source>
        <dbReference type="SAM" id="Phobius"/>
    </source>
</evidence>
<sequence>MKRILGAVALASAGTLFFVGQWVVQSAWTEPFSWADNNISDLGEVSAPWHRLMNTVFVLNGALVATGAVTLFRGAVRYLLLAAAVGCVLVGLAPADVDENTHVLGAALVFVLGNLGLIATRRRLGVVFGIVGLIATGLHVTGHGLGIGVAGMERVAVYPLFLWFLIEGVARLRKNTVREGS</sequence>
<proteinExistence type="predicted"/>
<keyword evidence="1" id="KW-0472">Membrane</keyword>
<keyword evidence="1" id="KW-1133">Transmembrane helix</keyword>